<accession>A0A507QKR6</accession>
<keyword evidence="12" id="KW-1185">Reference proteome</keyword>
<evidence type="ECO:0000256" key="4">
    <source>
        <dbReference type="ARBA" id="ARBA00022723"/>
    </source>
</evidence>
<comment type="caution">
    <text evidence="11">The sequence shown here is derived from an EMBL/GenBank/DDBJ whole genome shotgun (WGS) entry which is preliminary data.</text>
</comment>
<evidence type="ECO:0000256" key="8">
    <source>
        <dbReference type="SAM" id="MobiDB-lite"/>
    </source>
</evidence>
<dbReference type="Gene3D" id="2.40.40.20">
    <property type="match status" value="1"/>
</dbReference>
<dbReference type="GO" id="GO:0016491">
    <property type="term" value="F:oxidoreductase activity"/>
    <property type="evidence" value="ECO:0007669"/>
    <property type="project" value="InterPro"/>
</dbReference>
<comment type="cofactor">
    <cofactor evidence="1">
        <name>Mo-bis(molybdopterin guanine dinucleotide)</name>
        <dbReference type="ChEBI" id="CHEBI:60539"/>
    </cofactor>
</comment>
<feature type="domain" description="Molybdopterin dinucleotide-binding" evidence="10">
    <location>
        <begin position="441"/>
        <end position="552"/>
    </location>
</feature>
<feature type="compositionally biased region" description="Basic and acidic residues" evidence="8">
    <location>
        <begin position="450"/>
        <end position="459"/>
    </location>
</feature>
<dbReference type="EMBL" id="VIFY01000172">
    <property type="protein sequence ID" value="TQB69098.1"/>
    <property type="molecule type" value="Genomic_DNA"/>
</dbReference>
<feature type="domain" description="Molybdopterin oxidoreductase" evidence="9">
    <location>
        <begin position="3"/>
        <end position="314"/>
    </location>
</feature>
<feature type="region of interest" description="Disordered" evidence="8">
    <location>
        <begin position="450"/>
        <end position="473"/>
    </location>
</feature>
<name>A0A507QKR6_MONPU</name>
<dbReference type="Pfam" id="PF01568">
    <property type="entry name" value="Molydop_binding"/>
    <property type="match status" value="1"/>
</dbReference>
<evidence type="ECO:0000313" key="12">
    <source>
        <dbReference type="Proteomes" id="UP000319663"/>
    </source>
</evidence>
<dbReference type="Gene3D" id="3.40.228.10">
    <property type="entry name" value="Dimethylsulfoxide Reductase, domain 2"/>
    <property type="match status" value="1"/>
</dbReference>
<sequence>MASTQTVLWSRILDRLDGPKPPKLVVVDPRKTQTAKRADVHLAPKVGTNVALLNGIQCLLFQNGWVNDEWVSQHTCGVEGLKKVVEKYTPDVVEEITGVPSKDLEEAARIIGTSKALVSTALQGVYQSNQATAAACQINNINLLRGLIGKPGSGVFQMNSQPTAQNNREAGCNCEFPAFRNHKNPVHMQQLADLWNIEYRNLPHWAEPTPIMTLLDYMEKGSVEMLWVSGTNPLVSLPDLSRIREILSSPHLFLVCQDIFLTETAAIADVVIPAAQWGEKIGTYTNADRTVHLSEKAVDPPGQARSDLEIFLDFGNRMTLKDKDGNGLLPWRTAEEVFEAWKLVSKGRPCDYSGLTYDKLRGGSGIQWPCNEQYPLGKERLFEDGIFNTDIDYCESFGHDLETGVPFAKDQYLELNPRGRAILKWSPYVPPIETPDEKYPLLLNTGREALHSDTREKTGRSKPLQDSCPEPRVQISESDAARFDVKDGEMVLVRSRRGVVEMPVSIGDIMPGQAFIPFHFGYFDSTDGRARAANELTVDQWDPVSKQPTLKGGTVRIEKLPQDATDTGQVKIHARERQSDAMHRVENSKREAHSVPNEIKDTHQRTCRLETWLAFTVQAATDLFEICKQEFDCSSLVSDKDIYQGFRVLSHIAMTIHDLIQPFAKKYGVREMPRESISRRLRATLFPYNLSTYEAMNERADVLIVLRRLYVPGCHVEMQLVGLQAASEAMGDEEFRDAVLEAQKSIRRILEWMRYVMSIKVPQLLLVPIRD</sequence>
<keyword evidence="7" id="KW-0534">Nitrate assimilation</keyword>
<comment type="similarity">
    <text evidence="3">Belongs to the prokaryotic molybdopterin-containing oxidoreductase family. NasA/NapA/NarB subfamily.</text>
</comment>
<gene>
    <name evidence="11" type="ORF">MPDQ_002356</name>
</gene>
<reference evidence="11 12" key="1">
    <citation type="submission" date="2019-06" db="EMBL/GenBank/DDBJ databases">
        <title>Wine fermentation using esterase from Monascus purpureus.</title>
        <authorList>
            <person name="Geng C."/>
            <person name="Zhang Y."/>
        </authorList>
    </citation>
    <scope>NUCLEOTIDE SEQUENCE [LARGE SCALE GENOMIC DNA]</scope>
    <source>
        <strain evidence="11">HQ1</strain>
    </source>
</reference>
<dbReference type="GO" id="GO:0051536">
    <property type="term" value="F:iron-sulfur cluster binding"/>
    <property type="evidence" value="ECO:0007669"/>
    <property type="project" value="UniProtKB-KW"/>
</dbReference>
<evidence type="ECO:0000256" key="2">
    <source>
        <dbReference type="ARBA" id="ARBA00001966"/>
    </source>
</evidence>
<proteinExistence type="inferred from homology"/>
<dbReference type="OrthoDB" id="10249365at2759"/>
<evidence type="ECO:0000256" key="1">
    <source>
        <dbReference type="ARBA" id="ARBA00001942"/>
    </source>
</evidence>
<organism evidence="11 12">
    <name type="scientific">Monascus purpureus</name>
    <name type="common">Red mold</name>
    <name type="synonym">Monascus anka</name>
    <dbReference type="NCBI Taxonomy" id="5098"/>
    <lineage>
        <taxon>Eukaryota</taxon>
        <taxon>Fungi</taxon>
        <taxon>Dikarya</taxon>
        <taxon>Ascomycota</taxon>
        <taxon>Pezizomycotina</taxon>
        <taxon>Eurotiomycetes</taxon>
        <taxon>Eurotiomycetidae</taxon>
        <taxon>Eurotiales</taxon>
        <taxon>Aspergillaceae</taxon>
        <taxon>Monascus</taxon>
    </lineage>
</organism>
<keyword evidence="6" id="KW-0411">Iron-sulfur</keyword>
<evidence type="ECO:0008006" key="13">
    <source>
        <dbReference type="Google" id="ProtNLM"/>
    </source>
</evidence>
<evidence type="ECO:0000256" key="7">
    <source>
        <dbReference type="ARBA" id="ARBA00023063"/>
    </source>
</evidence>
<dbReference type="STRING" id="5098.A0A507QKR6"/>
<dbReference type="CDD" id="cd02791">
    <property type="entry name" value="MopB_CT_Nitrate-R-NapA-like"/>
    <property type="match status" value="1"/>
</dbReference>
<dbReference type="PANTHER" id="PTHR43105:SF10">
    <property type="entry name" value="NADH-QUINONE OXIDOREDUCTASE SUBUNIT G"/>
    <property type="match status" value="1"/>
</dbReference>
<evidence type="ECO:0000256" key="3">
    <source>
        <dbReference type="ARBA" id="ARBA00008747"/>
    </source>
</evidence>
<dbReference type="Pfam" id="PF00384">
    <property type="entry name" value="Molybdopterin"/>
    <property type="match status" value="1"/>
</dbReference>
<dbReference type="GO" id="GO:0043546">
    <property type="term" value="F:molybdopterin cofactor binding"/>
    <property type="evidence" value="ECO:0007669"/>
    <property type="project" value="InterPro"/>
</dbReference>
<keyword evidence="4" id="KW-0479">Metal-binding</keyword>
<dbReference type="InterPro" id="IPR041957">
    <property type="entry name" value="CT_Nitrate-R-NapA-like"/>
</dbReference>
<dbReference type="GO" id="GO:0046872">
    <property type="term" value="F:metal ion binding"/>
    <property type="evidence" value="ECO:0007669"/>
    <property type="project" value="UniProtKB-KW"/>
</dbReference>
<dbReference type="GO" id="GO:0042128">
    <property type="term" value="P:nitrate assimilation"/>
    <property type="evidence" value="ECO:0007669"/>
    <property type="project" value="UniProtKB-KW"/>
</dbReference>
<comment type="cofactor">
    <cofactor evidence="2">
        <name>[4Fe-4S] cluster</name>
        <dbReference type="ChEBI" id="CHEBI:49883"/>
    </cofactor>
</comment>
<dbReference type="InterPro" id="IPR009010">
    <property type="entry name" value="Asp_de-COase-like_dom_sf"/>
</dbReference>
<dbReference type="Gene3D" id="3.40.50.740">
    <property type="match status" value="1"/>
</dbReference>
<dbReference type="InterPro" id="IPR006657">
    <property type="entry name" value="MoPterin_dinucl-bd_dom"/>
</dbReference>
<dbReference type="SUPFAM" id="SSF50692">
    <property type="entry name" value="ADC-like"/>
    <property type="match status" value="1"/>
</dbReference>
<evidence type="ECO:0000256" key="6">
    <source>
        <dbReference type="ARBA" id="ARBA00023014"/>
    </source>
</evidence>
<protein>
    <recommendedName>
        <fullName evidence="13">4Fe-4S Mo/W bis-MGD-type domain-containing protein</fullName>
    </recommendedName>
</protein>
<dbReference type="AlphaFoldDB" id="A0A507QKR6"/>
<evidence type="ECO:0000259" key="10">
    <source>
        <dbReference type="Pfam" id="PF01568"/>
    </source>
</evidence>
<dbReference type="InterPro" id="IPR006656">
    <property type="entry name" value="Mopterin_OxRdtase"/>
</dbReference>
<dbReference type="PANTHER" id="PTHR43105">
    <property type="entry name" value="RESPIRATORY NITRATE REDUCTASE"/>
    <property type="match status" value="1"/>
</dbReference>
<evidence type="ECO:0000259" key="9">
    <source>
        <dbReference type="Pfam" id="PF00384"/>
    </source>
</evidence>
<dbReference type="Proteomes" id="UP000319663">
    <property type="component" value="Unassembled WGS sequence"/>
</dbReference>
<dbReference type="SUPFAM" id="SSF53706">
    <property type="entry name" value="Formate dehydrogenase/DMSO reductase, domains 1-3"/>
    <property type="match status" value="1"/>
</dbReference>
<evidence type="ECO:0000256" key="5">
    <source>
        <dbReference type="ARBA" id="ARBA00023004"/>
    </source>
</evidence>
<keyword evidence="5" id="KW-0408">Iron</keyword>
<evidence type="ECO:0000313" key="11">
    <source>
        <dbReference type="EMBL" id="TQB69098.1"/>
    </source>
</evidence>
<dbReference type="InterPro" id="IPR050123">
    <property type="entry name" value="Prok_molybdopt-oxidoreductase"/>
</dbReference>